<sequence length="49" mass="5266">MGKGVAIIKKEEAKPPVIGIIDWLKANWPWVASGGLGVGLVITLAKRRK</sequence>
<reference evidence="1" key="1">
    <citation type="journal article" date="2014" name="Front. Microbiol.">
        <title>High frequency of phylogenetically diverse reductive dehalogenase-homologous genes in deep subseafloor sedimentary metagenomes.</title>
        <authorList>
            <person name="Kawai M."/>
            <person name="Futagami T."/>
            <person name="Toyoda A."/>
            <person name="Takaki Y."/>
            <person name="Nishi S."/>
            <person name="Hori S."/>
            <person name="Arai W."/>
            <person name="Tsubouchi T."/>
            <person name="Morono Y."/>
            <person name="Uchiyama I."/>
            <person name="Ito T."/>
            <person name="Fujiyama A."/>
            <person name="Inagaki F."/>
            <person name="Takami H."/>
        </authorList>
    </citation>
    <scope>NUCLEOTIDE SEQUENCE</scope>
    <source>
        <strain evidence="1">Expedition CK06-06</strain>
    </source>
</reference>
<gene>
    <name evidence="1" type="ORF">S06H3_57756</name>
</gene>
<dbReference type="AlphaFoldDB" id="X1QEW4"/>
<organism evidence="1">
    <name type="scientific">marine sediment metagenome</name>
    <dbReference type="NCBI Taxonomy" id="412755"/>
    <lineage>
        <taxon>unclassified sequences</taxon>
        <taxon>metagenomes</taxon>
        <taxon>ecological metagenomes</taxon>
    </lineage>
</organism>
<protein>
    <submittedName>
        <fullName evidence="1">Uncharacterized protein</fullName>
    </submittedName>
</protein>
<proteinExistence type="predicted"/>
<name>X1QEW4_9ZZZZ</name>
<comment type="caution">
    <text evidence="1">The sequence shown here is derived from an EMBL/GenBank/DDBJ whole genome shotgun (WGS) entry which is preliminary data.</text>
</comment>
<evidence type="ECO:0000313" key="1">
    <source>
        <dbReference type="EMBL" id="GAI49555.1"/>
    </source>
</evidence>
<accession>X1QEW4</accession>
<dbReference type="EMBL" id="BARV01037313">
    <property type="protein sequence ID" value="GAI49555.1"/>
    <property type="molecule type" value="Genomic_DNA"/>
</dbReference>